<proteinExistence type="predicted"/>
<evidence type="ECO:0000259" key="1">
    <source>
        <dbReference type="SMART" id="SM00316"/>
    </source>
</evidence>
<name>A0A917I1U6_9FLAO</name>
<organism evidence="2 3">
    <name type="scientific">Polaribacter pacificus</name>
    <dbReference type="NCBI Taxonomy" id="1775173"/>
    <lineage>
        <taxon>Bacteria</taxon>
        <taxon>Pseudomonadati</taxon>
        <taxon>Bacteroidota</taxon>
        <taxon>Flavobacteriia</taxon>
        <taxon>Flavobacteriales</taxon>
        <taxon>Flavobacteriaceae</taxon>
    </lineage>
</organism>
<comment type="caution">
    <text evidence="2">The sequence shown here is derived from an EMBL/GenBank/DDBJ whole genome shotgun (WGS) entry which is preliminary data.</text>
</comment>
<dbReference type="InterPro" id="IPR003029">
    <property type="entry name" value="S1_domain"/>
</dbReference>
<dbReference type="InterPro" id="IPR014464">
    <property type="entry name" value="CvfB_fam"/>
</dbReference>
<dbReference type="Gene3D" id="1.10.10.10">
    <property type="entry name" value="Winged helix-like DNA-binding domain superfamily/Winged helix DNA-binding domain"/>
    <property type="match status" value="1"/>
</dbReference>
<dbReference type="Gene3D" id="2.40.50.140">
    <property type="entry name" value="Nucleic acid-binding proteins"/>
    <property type="match status" value="1"/>
</dbReference>
<dbReference type="AlphaFoldDB" id="A0A917I1U6"/>
<accession>A0A917I1U6</accession>
<reference evidence="2" key="1">
    <citation type="journal article" date="2014" name="Int. J. Syst. Evol. Microbiol.">
        <title>Complete genome sequence of Corynebacterium casei LMG S-19264T (=DSM 44701T), isolated from a smear-ripened cheese.</title>
        <authorList>
            <consortium name="US DOE Joint Genome Institute (JGI-PGF)"/>
            <person name="Walter F."/>
            <person name="Albersmeier A."/>
            <person name="Kalinowski J."/>
            <person name="Ruckert C."/>
        </authorList>
    </citation>
    <scope>NUCLEOTIDE SEQUENCE</scope>
    <source>
        <strain evidence="2">CGMCC 1.15763</strain>
    </source>
</reference>
<dbReference type="Proteomes" id="UP000633278">
    <property type="component" value="Unassembled WGS sequence"/>
</dbReference>
<evidence type="ECO:0000313" key="2">
    <source>
        <dbReference type="EMBL" id="GGH02161.1"/>
    </source>
</evidence>
<dbReference type="SMART" id="SM00316">
    <property type="entry name" value="S1"/>
    <property type="match status" value="1"/>
</dbReference>
<dbReference type="InterPro" id="IPR012340">
    <property type="entry name" value="NA-bd_OB-fold"/>
</dbReference>
<dbReference type="InterPro" id="IPR040764">
    <property type="entry name" value="CvfB_WH"/>
</dbReference>
<evidence type="ECO:0000313" key="3">
    <source>
        <dbReference type="Proteomes" id="UP000633278"/>
    </source>
</evidence>
<dbReference type="GO" id="GO:0003676">
    <property type="term" value="F:nucleic acid binding"/>
    <property type="evidence" value="ECO:0007669"/>
    <property type="project" value="InterPro"/>
</dbReference>
<dbReference type="PANTHER" id="PTHR37296">
    <property type="entry name" value="CONSERVED VIRULENCE FACTOR B"/>
    <property type="match status" value="1"/>
</dbReference>
<dbReference type="PANTHER" id="PTHR37296:SF1">
    <property type="entry name" value="CONSERVED VIRULENCE FACTOR B"/>
    <property type="match status" value="1"/>
</dbReference>
<sequence length="139" mass="15832">MDLEVGDKVSLIIGTETHLGFTVLIDESFEGLLYRNEIFEELKENQRIAGYVKNIREDGKIDVSLQPQGFRNAIELDTEKVIEAIYDHDGFLALTDKSDPEDIKKELRMSKKAFKRAIGSLYKQKQIVIGEEGLTLVKE</sequence>
<dbReference type="SUPFAM" id="SSF50249">
    <property type="entry name" value="Nucleic acid-binding proteins"/>
    <property type="match status" value="1"/>
</dbReference>
<dbReference type="EMBL" id="BMJW01000003">
    <property type="protein sequence ID" value="GGH02161.1"/>
    <property type="molecule type" value="Genomic_DNA"/>
</dbReference>
<gene>
    <name evidence="2" type="ORF">GCM10011416_21180</name>
</gene>
<feature type="domain" description="S1 motif" evidence="1">
    <location>
        <begin position="4"/>
        <end position="66"/>
    </location>
</feature>
<dbReference type="Pfam" id="PF17783">
    <property type="entry name" value="WHD_CvfB"/>
    <property type="match status" value="1"/>
</dbReference>
<protein>
    <recommendedName>
        <fullName evidence="1">S1 motif domain-containing protein</fullName>
    </recommendedName>
</protein>
<dbReference type="RefSeq" id="WP_188599323.1">
    <property type="nucleotide sequence ID" value="NZ_BMJW01000003.1"/>
</dbReference>
<keyword evidence="3" id="KW-1185">Reference proteome</keyword>
<reference evidence="2" key="2">
    <citation type="submission" date="2020-09" db="EMBL/GenBank/DDBJ databases">
        <authorList>
            <person name="Sun Q."/>
            <person name="Zhou Y."/>
        </authorList>
    </citation>
    <scope>NUCLEOTIDE SEQUENCE</scope>
    <source>
        <strain evidence="2">CGMCC 1.15763</strain>
    </source>
</reference>
<dbReference type="InterPro" id="IPR036388">
    <property type="entry name" value="WH-like_DNA-bd_sf"/>
</dbReference>